<evidence type="ECO:0000256" key="4">
    <source>
        <dbReference type="RuleBase" id="RU365086"/>
    </source>
</evidence>
<reference evidence="6" key="1">
    <citation type="journal article" date="2023" name="Mol. Biol. Evol.">
        <title>Third-Generation Sequencing Reveals the Adaptive Role of the Epigenome in Three Deep-Sea Polychaetes.</title>
        <authorList>
            <person name="Perez M."/>
            <person name="Aroh O."/>
            <person name="Sun Y."/>
            <person name="Lan Y."/>
            <person name="Juniper S.K."/>
            <person name="Young C.R."/>
            <person name="Angers B."/>
            <person name="Qian P.Y."/>
        </authorList>
    </citation>
    <scope>NUCLEOTIDE SEQUENCE</scope>
    <source>
        <strain evidence="6">R07B-5</strain>
    </source>
</reference>
<evidence type="ECO:0000259" key="5">
    <source>
        <dbReference type="PROSITE" id="PS51186"/>
    </source>
</evidence>
<dbReference type="InterPro" id="IPR000182">
    <property type="entry name" value="GNAT_dom"/>
</dbReference>
<evidence type="ECO:0000256" key="3">
    <source>
        <dbReference type="ARBA" id="ARBA00048964"/>
    </source>
</evidence>
<comment type="similarity">
    <text evidence="2 4">Belongs to the acetyltransferase family. GNA1 subfamily.</text>
</comment>
<dbReference type="Pfam" id="PF00583">
    <property type="entry name" value="Acetyltransf_1"/>
    <property type="match status" value="1"/>
</dbReference>
<accession>A0AAD9UI40</accession>
<sequence length="108" mass="12419">MKQCRDTYYILVVEDTGTKELIGCATLLVEQKFIHSAGTRGRVEDVVVHSEYRGRQLGKLLVETLTLLGKLVDCYKMSLECKPENVKFYETFGYAPDGQLFMVQRYKD</sequence>
<keyword evidence="4" id="KW-0012">Acyltransferase</keyword>
<comment type="caution">
    <text evidence="6">The sequence shown here is derived from an EMBL/GenBank/DDBJ whole genome shotgun (WGS) entry which is preliminary data.</text>
</comment>
<evidence type="ECO:0000256" key="1">
    <source>
        <dbReference type="ARBA" id="ARBA00004832"/>
    </source>
</evidence>
<dbReference type="CDD" id="cd04301">
    <property type="entry name" value="NAT_SF"/>
    <property type="match status" value="1"/>
</dbReference>
<dbReference type="PANTHER" id="PTHR13355">
    <property type="entry name" value="GLUCOSAMINE 6-PHOSPHATE N-ACETYLTRANSFERASE"/>
    <property type="match status" value="1"/>
</dbReference>
<feature type="domain" description="N-acetyltransferase" evidence="5">
    <location>
        <begin position="1"/>
        <end position="108"/>
    </location>
</feature>
<dbReference type="GO" id="GO:0006048">
    <property type="term" value="P:UDP-N-acetylglucosamine biosynthetic process"/>
    <property type="evidence" value="ECO:0007669"/>
    <property type="project" value="UniProtKB-UniRule"/>
</dbReference>
<dbReference type="EMBL" id="JAODUO010000081">
    <property type="protein sequence ID" value="KAK2190388.1"/>
    <property type="molecule type" value="Genomic_DNA"/>
</dbReference>
<dbReference type="AlphaFoldDB" id="A0AAD9UI40"/>
<evidence type="ECO:0000313" key="7">
    <source>
        <dbReference type="Proteomes" id="UP001209878"/>
    </source>
</evidence>
<gene>
    <name evidence="6" type="ORF">NP493_82g03021</name>
</gene>
<keyword evidence="7" id="KW-1185">Reference proteome</keyword>
<evidence type="ECO:0000313" key="6">
    <source>
        <dbReference type="EMBL" id="KAK2190388.1"/>
    </source>
</evidence>
<comment type="catalytic activity">
    <reaction evidence="3 4">
        <text>D-glucosamine 6-phosphate + acetyl-CoA = N-acetyl-D-glucosamine 6-phosphate + CoA + H(+)</text>
        <dbReference type="Rhea" id="RHEA:10292"/>
        <dbReference type="ChEBI" id="CHEBI:15378"/>
        <dbReference type="ChEBI" id="CHEBI:57287"/>
        <dbReference type="ChEBI" id="CHEBI:57288"/>
        <dbReference type="ChEBI" id="CHEBI:57513"/>
        <dbReference type="ChEBI" id="CHEBI:58725"/>
        <dbReference type="EC" id="2.3.1.4"/>
    </reaction>
</comment>
<dbReference type="PANTHER" id="PTHR13355:SF11">
    <property type="entry name" value="GLUCOSAMINE 6-PHOSPHATE N-ACETYLTRANSFERASE"/>
    <property type="match status" value="1"/>
</dbReference>
<dbReference type="InterPro" id="IPR016181">
    <property type="entry name" value="Acyl_CoA_acyltransferase"/>
</dbReference>
<organism evidence="6 7">
    <name type="scientific">Ridgeia piscesae</name>
    <name type="common">Tubeworm</name>
    <dbReference type="NCBI Taxonomy" id="27915"/>
    <lineage>
        <taxon>Eukaryota</taxon>
        <taxon>Metazoa</taxon>
        <taxon>Spiralia</taxon>
        <taxon>Lophotrochozoa</taxon>
        <taxon>Annelida</taxon>
        <taxon>Polychaeta</taxon>
        <taxon>Sedentaria</taxon>
        <taxon>Canalipalpata</taxon>
        <taxon>Sabellida</taxon>
        <taxon>Siboglinidae</taxon>
        <taxon>Ridgeia</taxon>
    </lineage>
</organism>
<keyword evidence="4" id="KW-0808">Transferase</keyword>
<proteinExistence type="inferred from homology"/>
<dbReference type="Gene3D" id="3.40.630.30">
    <property type="match status" value="1"/>
</dbReference>
<dbReference type="EC" id="2.3.1.4" evidence="4"/>
<comment type="pathway">
    <text evidence="1 4">Nucleotide-sugar biosynthesis; UDP-N-acetyl-alpha-D-glucosamine biosynthesis; N-acetyl-alpha-D-glucosamine 1-phosphate from alpha-D-glucosamine 6-phosphate (route I): step 1/2.</text>
</comment>
<evidence type="ECO:0000256" key="2">
    <source>
        <dbReference type="ARBA" id="ARBA00006048"/>
    </source>
</evidence>
<name>A0AAD9UI40_RIDPI</name>
<dbReference type="SUPFAM" id="SSF55729">
    <property type="entry name" value="Acyl-CoA N-acyltransferases (Nat)"/>
    <property type="match status" value="1"/>
</dbReference>
<dbReference type="InterPro" id="IPR039143">
    <property type="entry name" value="GNPNAT1-like"/>
</dbReference>
<dbReference type="Proteomes" id="UP001209878">
    <property type="component" value="Unassembled WGS sequence"/>
</dbReference>
<dbReference type="PROSITE" id="PS51186">
    <property type="entry name" value="GNAT"/>
    <property type="match status" value="1"/>
</dbReference>
<protein>
    <recommendedName>
        <fullName evidence="4">Glucosamine 6-phosphate N-acetyltransferase</fullName>
        <ecNumber evidence="4">2.3.1.4</ecNumber>
    </recommendedName>
</protein>
<dbReference type="GO" id="GO:0004343">
    <property type="term" value="F:glucosamine 6-phosphate N-acetyltransferase activity"/>
    <property type="evidence" value="ECO:0007669"/>
    <property type="project" value="UniProtKB-UniRule"/>
</dbReference>